<protein>
    <recommendedName>
        <fullName evidence="4">Alpha/beta hydrolase family protein</fullName>
    </recommendedName>
</protein>
<reference evidence="2 3" key="1">
    <citation type="submission" date="2018-03" db="EMBL/GenBank/DDBJ databases">
        <title>Genomic Encyclopedia of Archaeal and Bacterial Type Strains, Phase II (KMG-II): from individual species to whole genera.</title>
        <authorList>
            <person name="Goeker M."/>
        </authorList>
    </citation>
    <scope>NUCLEOTIDE SEQUENCE [LARGE SCALE GENOMIC DNA]</scope>
    <source>
        <strain evidence="2 3">DSM 45211</strain>
    </source>
</reference>
<dbReference type="OrthoDB" id="5902829at2"/>
<name>A0A2P8DT64_9ACTN</name>
<evidence type="ECO:0000313" key="3">
    <source>
        <dbReference type="Proteomes" id="UP000243528"/>
    </source>
</evidence>
<dbReference type="RefSeq" id="WP_106538837.1">
    <property type="nucleotide sequence ID" value="NZ_PYGE01000016.1"/>
</dbReference>
<comment type="caution">
    <text evidence="2">The sequence shown here is derived from an EMBL/GenBank/DDBJ whole genome shotgun (WGS) entry which is preliminary data.</text>
</comment>
<keyword evidence="3" id="KW-1185">Reference proteome</keyword>
<dbReference type="EMBL" id="PYGE01000016">
    <property type="protein sequence ID" value="PSL00404.1"/>
    <property type="molecule type" value="Genomic_DNA"/>
</dbReference>
<evidence type="ECO:0008006" key="4">
    <source>
        <dbReference type="Google" id="ProtNLM"/>
    </source>
</evidence>
<accession>A0A2P8DT64</accession>
<dbReference type="Gene3D" id="3.40.50.1820">
    <property type="entry name" value="alpha/beta hydrolase"/>
    <property type="match status" value="1"/>
</dbReference>
<dbReference type="PANTHER" id="PTHR22946">
    <property type="entry name" value="DIENELACTONE HYDROLASE DOMAIN-CONTAINING PROTEIN-RELATED"/>
    <property type="match status" value="1"/>
</dbReference>
<organism evidence="2 3">
    <name type="scientific">Haloactinopolyspora alba</name>
    <dbReference type="NCBI Taxonomy" id="648780"/>
    <lineage>
        <taxon>Bacteria</taxon>
        <taxon>Bacillati</taxon>
        <taxon>Actinomycetota</taxon>
        <taxon>Actinomycetes</taxon>
        <taxon>Jiangellales</taxon>
        <taxon>Jiangellaceae</taxon>
        <taxon>Haloactinopolyspora</taxon>
    </lineage>
</organism>
<dbReference type="AlphaFoldDB" id="A0A2P8DT64"/>
<sequence length="348" mass="38472">MSAHTGARRRRERNRRYRIELEHYLRGSLVDGYPARAASAWARDYTDPGAYARSVEANLRRWARFLGTPGLVADGPAEIEPHPVRDGVTASWVRLPLSGGLTAEAVLAVPDGAERAPLVVFQHGIASAPESAFDPPGESGSGYHECAVALLRAGFAVLAPFNVAGIEERNRLQRLAWMDGRLIEGIELARLRCLLDALPGLAPVDPDRIGMWGQSWGGLATQYWMPVEPRIRVGVISSYFNDRLAKMAVPDPRYTCFLETAEIHAHHPGLLGEFADADLVSLICPRPLLVQHGRADDIGWAPAVTAEFGRARRHWDELGLGERVHLELHHGGHEVEPDSAVDWLRRWL</sequence>
<dbReference type="SUPFAM" id="SSF53474">
    <property type="entry name" value="alpha/beta-Hydrolases"/>
    <property type="match status" value="1"/>
</dbReference>
<comment type="similarity">
    <text evidence="1">Belongs to the AB hydrolase superfamily.</text>
</comment>
<gene>
    <name evidence="2" type="ORF">CLV30_11664</name>
</gene>
<evidence type="ECO:0000256" key="1">
    <source>
        <dbReference type="ARBA" id="ARBA00008645"/>
    </source>
</evidence>
<evidence type="ECO:0000313" key="2">
    <source>
        <dbReference type="EMBL" id="PSL00404.1"/>
    </source>
</evidence>
<dbReference type="Proteomes" id="UP000243528">
    <property type="component" value="Unassembled WGS sequence"/>
</dbReference>
<dbReference type="InterPro" id="IPR029058">
    <property type="entry name" value="AB_hydrolase_fold"/>
</dbReference>
<dbReference type="InterPro" id="IPR050261">
    <property type="entry name" value="FrsA_esterase"/>
</dbReference>
<proteinExistence type="inferred from homology"/>